<evidence type="ECO:0000313" key="5">
    <source>
        <dbReference type="Proteomes" id="UP000249091"/>
    </source>
</evidence>
<keyword evidence="2" id="KW-0125">Carotenoid biosynthesis</keyword>
<dbReference type="PANTHER" id="PTHR39757:SF5">
    <property type="entry name" value="OS02G0190600 PROTEIN"/>
    <property type="match status" value="1"/>
</dbReference>
<name>A0A2X4TMP2_9NOCA</name>
<dbReference type="GO" id="GO:0016860">
    <property type="term" value="F:intramolecular oxidoreductase activity"/>
    <property type="evidence" value="ECO:0007669"/>
    <property type="project" value="UniProtKB-ARBA"/>
</dbReference>
<gene>
    <name evidence="4" type="primary">crtL</name>
    <name evidence="4" type="ORF">NCTC10994_00580</name>
</gene>
<dbReference type="InterPro" id="IPR010108">
    <property type="entry name" value="Lycopene_cyclase_b/e"/>
</dbReference>
<evidence type="ECO:0000313" key="4">
    <source>
        <dbReference type="EMBL" id="SQI28827.1"/>
    </source>
</evidence>
<dbReference type="NCBIfam" id="TIGR01790">
    <property type="entry name" value="carotene-cycl"/>
    <property type="match status" value="1"/>
</dbReference>
<dbReference type="SUPFAM" id="SSF51905">
    <property type="entry name" value="FAD/NAD(P)-binding domain"/>
    <property type="match status" value="1"/>
</dbReference>
<protein>
    <submittedName>
        <fullName evidence="4">Lycopene beta-cyclase</fullName>
        <ecNumber evidence="4">5.5.1.19</ecNumber>
    </submittedName>
</protein>
<dbReference type="EC" id="5.5.1.19" evidence="4"/>
<dbReference type="STRING" id="1219011.GCA_001895045_00300"/>
<dbReference type="InterPro" id="IPR036188">
    <property type="entry name" value="FAD/NAD-bd_sf"/>
</dbReference>
<keyword evidence="3" id="KW-0520">NAD</keyword>
<evidence type="ECO:0000256" key="2">
    <source>
        <dbReference type="ARBA" id="ARBA00022746"/>
    </source>
</evidence>
<dbReference type="Gene3D" id="3.50.50.60">
    <property type="entry name" value="FAD/NAD(P)-binding domain"/>
    <property type="match status" value="1"/>
</dbReference>
<organism evidence="4 5">
    <name type="scientific">Rhodococcus coprophilus</name>
    <dbReference type="NCBI Taxonomy" id="38310"/>
    <lineage>
        <taxon>Bacteria</taxon>
        <taxon>Bacillati</taxon>
        <taxon>Actinomycetota</taxon>
        <taxon>Actinomycetes</taxon>
        <taxon>Mycobacteriales</taxon>
        <taxon>Nocardiaceae</taxon>
        <taxon>Rhodococcus</taxon>
    </lineage>
</organism>
<dbReference type="EMBL" id="LS483468">
    <property type="protein sequence ID" value="SQI28827.1"/>
    <property type="molecule type" value="Genomic_DNA"/>
</dbReference>
<dbReference type="Pfam" id="PF05834">
    <property type="entry name" value="Lycopene_cycl"/>
    <property type="match status" value="1"/>
</dbReference>
<evidence type="ECO:0000256" key="3">
    <source>
        <dbReference type="ARBA" id="ARBA00023027"/>
    </source>
</evidence>
<proteinExistence type="inferred from homology"/>
<dbReference type="GO" id="GO:0016705">
    <property type="term" value="F:oxidoreductase activity, acting on paired donors, with incorporation or reduction of molecular oxygen"/>
    <property type="evidence" value="ECO:0007669"/>
    <property type="project" value="InterPro"/>
</dbReference>
<dbReference type="KEGG" id="rcr:NCTC10994_00580"/>
<dbReference type="AlphaFoldDB" id="A0A2X4TMP2"/>
<dbReference type="Proteomes" id="UP000249091">
    <property type="component" value="Chromosome 1"/>
</dbReference>
<evidence type="ECO:0000256" key="1">
    <source>
        <dbReference type="ARBA" id="ARBA00006599"/>
    </source>
</evidence>
<reference evidence="4 5" key="1">
    <citation type="submission" date="2018-06" db="EMBL/GenBank/DDBJ databases">
        <authorList>
            <consortium name="Pathogen Informatics"/>
            <person name="Doyle S."/>
        </authorList>
    </citation>
    <scope>NUCLEOTIDE SEQUENCE [LARGE SCALE GENOMIC DNA]</scope>
    <source>
        <strain evidence="4 5">NCTC10994</strain>
    </source>
</reference>
<accession>A0A2X4TMP2</accession>
<dbReference type="PANTHER" id="PTHR39757">
    <property type="match status" value="1"/>
</dbReference>
<keyword evidence="4" id="KW-0413">Isomerase</keyword>
<keyword evidence="5" id="KW-1185">Reference proteome</keyword>
<comment type="similarity">
    <text evidence="1">Belongs to the lycopene cyclase family.</text>
</comment>
<sequence length="374" mass="39963">MVVPVSSPADVLVAGLGPAGRAVASRAAHAGLDVIAVDPRPSRKWTATYAAWSDELPPWLPEHVIAAKVEAPAVWTSRLHELTRPYRVLDTTRLQECLGLEGVSVVEGRVDAVDAHSAVLSTGERLRARHVIDARGVPAGQGRAGQTAFGRVFDSAVAQSALDGQQAWFMDWRRDNGTDSGDIPSFLYAMPLGGGLTLLEETCLVGRPPLPLPELQRRLEIRLAARGIDWADAGRIENVRFAVEGLRSEPGVVGYGARGGLMHPATGYAVATALSTADALVGALRHGSDPQQVLWPASARTVARLRGLGLRVLLRLDAQSAAAFFDAFFDLPAEQQRAYLSGRADLAGVASTMWTLFRRLPGPLRSAIVRSVVT</sequence>
<dbReference type="GO" id="GO:0016117">
    <property type="term" value="P:carotenoid biosynthetic process"/>
    <property type="evidence" value="ECO:0007669"/>
    <property type="project" value="UniProtKB-KW"/>
</dbReference>